<name>A0A484P599_9ZZZZ</name>
<dbReference type="AlphaFoldDB" id="A0A484P599"/>
<dbReference type="Pfam" id="PF01042">
    <property type="entry name" value="Ribonuc_L-PSP"/>
    <property type="match status" value="1"/>
</dbReference>
<dbReference type="EMBL" id="CAADIB010000008">
    <property type="protein sequence ID" value="VFR27847.1"/>
    <property type="molecule type" value="Genomic_DNA"/>
</dbReference>
<dbReference type="PANTHER" id="PTHR43857:SF1">
    <property type="entry name" value="YJGH FAMILY PROTEIN"/>
    <property type="match status" value="1"/>
</dbReference>
<sequence>MAAAPSFLTFINPPGLYDPRPNGYSHVAVVSPCTRLVYVSGQGGEDASGALPAEFAAQVQQALSNLVTALHAARAQPRDVAKLTVLVVDHSEARLGVLSQALGALWGKAPPPACTLIPVPRLALDGMLIEIEATAVLPA</sequence>
<evidence type="ECO:0000313" key="1">
    <source>
        <dbReference type="EMBL" id="VFR19980.1"/>
    </source>
</evidence>
<reference evidence="1" key="1">
    <citation type="submission" date="2019-03" db="EMBL/GenBank/DDBJ databases">
        <authorList>
            <person name="Danneels B."/>
        </authorList>
    </citation>
    <scope>NUCLEOTIDE SEQUENCE</scope>
</reference>
<dbReference type="PANTHER" id="PTHR43857">
    <property type="entry name" value="BLR7761 PROTEIN"/>
    <property type="match status" value="1"/>
</dbReference>
<dbReference type="SUPFAM" id="SSF55298">
    <property type="entry name" value="YjgF-like"/>
    <property type="match status" value="1"/>
</dbReference>
<dbReference type="Gene3D" id="3.30.1330.40">
    <property type="entry name" value="RutC-like"/>
    <property type="match status" value="1"/>
</dbReference>
<protein>
    <submittedName>
        <fullName evidence="1">Bona fide RidA/YjgF/TdcF/RutC subgroup</fullName>
    </submittedName>
</protein>
<accession>A0A484P599</accession>
<dbReference type="InterPro" id="IPR006175">
    <property type="entry name" value="YjgF/YER057c/UK114"/>
</dbReference>
<proteinExistence type="predicted"/>
<evidence type="ECO:0000313" key="2">
    <source>
        <dbReference type="EMBL" id="VFR27847.1"/>
    </source>
</evidence>
<gene>
    <name evidence="1" type="ORF">ANDO1_1354</name>
    <name evidence="2" type="ORF">ANDO2_1262</name>
</gene>
<dbReference type="EMBL" id="CAADHZ010000004">
    <property type="protein sequence ID" value="VFR19980.1"/>
    <property type="molecule type" value="Genomic_DNA"/>
</dbReference>
<dbReference type="InterPro" id="IPR035959">
    <property type="entry name" value="RutC-like_sf"/>
</dbReference>
<dbReference type="CDD" id="cd00448">
    <property type="entry name" value="YjgF_YER057c_UK114_family"/>
    <property type="match status" value="1"/>
</dbReference>
<organism evidence="1">
    <name type="scientific">plant metagenome</name>
    <dbReference type="NCBI Taxonomy" id="1297885"/>
    <lineage>
        <taxon>unclassified sequences</taxon>
        <taxon>metagenomes</taxon>
        <taxon>organismal metagenomes</taxon>
    </lineage>
</organism>